<dbReference type="Proteomes" id="UP000176450">
    <property type="component" value="Unassembled WGS sequence"/>
</dbReference>
<dbReference type="Pfam" id="PF03807">
    <property type="entry name" value="F420_oxidored"/>
    <property type="match status" value="1"/>
</dbReference>
<dbReference type="SUPFAM" id="SSF51735">
    <property type="entry name" value="NAD(P)-binding Rossmann-fold domains"/>
    <property type="match status" value="1"/>
</dbReference>
<evidence type="ECO:0000313" key="4">
    <source>
        <dbReference type="Proteomes" id="UP000176450"/>
    </source>
</evidence>
<proteinExistence type="predicted"/>
<evidence type="ECO:0000313" key="3">
    <source>
        <dbReference type="EMBL" id="OGG31279.1"/>
    </source>
</evidence>
<reference evidence="3 4" key="1">
    <citation type="journal article" date="2016" name="Nat. Commun.">
        <title>Thousands of microbial genomes shed light on interconnected biogeochemical processes in an aquifer system.</title>
        <authorList>
            <person name="Anantharaman K."/>
            <person name="Brown C.T."/>
            <person name="Hug L.A."/>
            <person name="Sharon I."/>
            <person name="Castelle C.J."/>
            <person name="Probst A.J."/>
            <person name="Thomas B.C."/>
            <person name="Singh A."/>
            <person name="Wilkins M.J."/>
            <person name="Karaoz U."/>
            <person name="Brodie E.L."/>
            <person name="Williams K.H."/>
            <person name="Hubbard S.S."/>
            <person name="Banfield J.F."/>
        </authorList>
    </citation>
    <scope>NUCLEOTIDE SEQUENCE [LARGE SCALE GENOMIC DNA]</scope>
</reference>
<feature type="non-terminal residue" evidence="3">
    <location>
        <position position="1"/>
    </location>
</feature>
<evidence type="ECO:0000259" key="2">
    <source>
        <dbReference type="Pfam" id="PF03807"/>
    </source>
</evidence>
<dbReference type="PANTHER" id="PTHR14239">
    <property type="entry name" value="DUDULIN-RELATED"/>
    <property type="match status" value="1"/>
</dbReference>
<sequence>PPFSKWHKKHAQVKLKTFTDAVEDADMVLEALHGAAVVGVLKTLESGLANKVLIDIANPLDFSKGMPPSLFVSNTDSLAEQIQNALPKTKVVKTFNTMNAMLQVNPQMLASGDHHIFVSGNDADAKTKVNKLLTRYGWKHIIDLGDITTARGTEMMMPFWLRLWGSLKTPMFNYKIVTE</sequence>
<dbReference type="InterPro" id="IPR036291">
    <property type="entry name" value="NAD(P)-bd_dom_sf"/>
</dbReference>
<dbReference type="Gene3D" id="3.40.50.720">
    <property type="entry name" value="NAD(P)-binding Rossmann-like Domain"/>
    <property type="match status" value="1"/>
</dbReference>
<accession>A0A1F6B2X1</accession>
<dbReference type="AlphaFoldDB" id="A0A1F6B2X1"/>
<organism evidence="3 4">
    <name type="scientific">Candidatus Gottesmanbacteria bacterium RIFCSPLOWO2_01_FULL_46_9</name>
    <dbReference type="NCBI Taxonomy" id="1798394"/>
    <lineage>
        <taxon>Bacteria</taxon>
        <taxon>Candidatus Gottesmaniibacteriota</taxon>
    </lineage>
</organism>
<name>A0A1F6B2X1_9BACT</name>
<keyword evidence="1" id="KW-0560">Oxidoreductase</keyword>
<protein>
    <submittedName>
        <fullName evidence="3">NADP oxidoreductase</fullName>
    </submittedName>
</protein>
<dbReference type="InterPro" id="IPR051267">
    <property type="entry name" value="STEAP_metalloreductase"/>
</dbReference>
<dbReference type="InterPro" id="IPR028939">
    <property type="entry name" value="P5C_Rdtase_cat_N"/>
</dbReference>
<evidence type="ECO:0000256" key="1">
    <source>
        <dbReference type="ARBA" id="ARBA00023002"/>
    </source>
</evidence>
<gene>
    <name evidence="3" type="ORF">A3A63_01190</name>
</gene>
<comment type="caution">
    <text evidence="3">The sequence shown here is derived from an EMBL/GenBank/DDBJ whole genome shotgun (WGS) entry which is preliminary data.</text>
</comment>
<dbReference type="EMBL" id="MFJX01000018">
    <property type="protein sequence ID" value="OGG31279.1"/>
    <property type="molecule type" value="Genomic_DNA"/>
</dbReference>
<dbReference type="GO" id="GO:0016491">
    <property type="term" value="F:oxidoreductase activity"/>
    <property type="evidence" value="ECO:0007669"/>
    <property type="project" value="UniProtKB-KW"/>
</dbReference>
<feature type="domain" description="Pyrroline-5-carboxylate reductase catalytic N-terminal" evidence="2">
    <location>
        <begin position="11"/>
        <end position="59"/>
    </location>
</feature>